<proteinExistence type="predicted"/>
<evidence type="ECO:0000256" key="2">
    <source>
        <dbReference type="ARBA" id="ARBA00023242"/>
    </source>
</evidence>
<feature type="domain" description="NUC153" evidence="3">
    <location>
        <begin position="179"/>
        <end position="197"/>
    </location>
</feature>
<feature type="non-terminal residue" evidence="4">
    <location>
        <position position="1"/>
    </location>
</feature>
<dbReference type="InterPro" id="IPR039754">
    <property type="entry name" value="Esf1"/>
</dbReference>
<dbReference type="PANTHER" id="PTHR12202:SF0">
    <property type="entry name" value="ESF1 HOMOLOG"/>
    <property type="match status" value="1"/>
</dbReference>
<dbReference type="GO" id="GO:0005730">
    <property type="term" value="C:nucleolus"/>
    <property type="evidence" value="ECO:0007669"/>
    <property type="project" value="UniProtKB-SubCell"/>
</dbReference>
<dbReference type="PANTHER" id="PTHR12202">
    <property type="entry name" value="ESF1 HOMOLOG"/>
    <property type="match status" value="1"/>
</dbReference>
<dbReference type="Proteomes" id="UP000789405">
    <property type="component" value="Unassembled WGS sequence"/>
</dbReference>
<evidence type="ECO:0000313" key="5">
    <source>
        <dbReference type="Proteomes" id="UP000789405"/>
    </source>
</evidence>
<dbReference type="AlphaFoldDB" id="A0A9N9JZ86"/>
<keyword evidence="2" id="KW-0539">Nucleus</keyword>
<dbReference type="GO" id="GO:0006364">
    <property type="term" value="P:rRNA processing"/>
    <property type="evidence" value="ECO:0007669"/>
    <property type="project" value="InterPro"/>
</dbReference>
<dbReference type="Pfam" id="PF08159">
    <property type="entry name" value="NUC153"/>
    <property type="match status" value="1"/>
</dbReference>
<accession>A0A9N9JZ86</accession>
<dbReference type="OrthoDB" id="431825at2759"/>
<name>A0A9N9JZ86_9GLOM</name>
<dbReference type="InterPro" id="IPR012580">
    <property type="entry name" value="NUC153"/>
</dbReference>
<evidence type="ECO:0000313" key="4">
    <source>
        <dbReference type="EMBL" id="CAG8802981.1"/>
    </source>
</evidence>
<organism evidence="4 5">
    <name type="scientific">Dentiscutata erythropus</name>
    <dbReference type="NCBI Taxonomy" id="1348616"/>
    <lineage>
        <taxon>Eukaryota</taxon>
        <taxon>Fungi</taxon>
        <taxon>Fungi incertae sedis</taxon>
        <taxon>Mucoromycota</taxon>
        <taxon>Glomeromycotina</taxon>
        <taxon>Glomeromycetes</taxon>
        <taxon>Diversisporales</taxon>
        <taxon>Gigasporaceae</taxon>
        <taxon>Dentiscutata</taxon>
    </lineage>
</organism>
<dbReference type="EMBL" id="CAJVPY010037491">
    <property type="protein sequence ID" value="CAG8802981.1"/>
    <property type="molecule type" value="Genomic_DNA"/>
</dbReference>
<sequence>VLQHSDVKLTWDEDDPDRVRIVQRSFSNKDVEEMDFKTYLASSSEESDENDETSLQKYKNLVNELDNKDLNDDIDMEITFTPGLNENATETSTDKPIEDETTIEKYKRKQIEKRRERKAVKKANRSQTIKNEMSDSATDVLDDPFFVSSKKRKQKISNEERIEADRKRAELELLINVNDPRFAALNESHHFAIDPTSS</sequence>
<evidence type="ECO:0000256" key="1">
    <source>
        <dbReference type="ARBA" id="ARBA00004604"/>
    </source>
</evidence>
<feature type="non-terminal residue" evidence="4">
    <location>
        <position position="198"/>
    </location>
</feature>
<dbReference type="GO" id="GO:0003723">
    <property type="term" value="F:RNA binding"/>
    <property type="evidence" value="ECO:0007669"/>
    <property type="project" value="TreeGrafter"/>
</dbReference>
<reference evidence="4" key="1">
    <citation type="submission" date="2021-06" db="EMBL/GenBank/DDBJ databases">
        <authorList>
            <person name="Kallberg Y."/>
            <person name="Tangrot J."/>
            <person name="Rosling A."/>
        </authorList>
    </citation>
    <scope>NUCLEOTIDE SEQUENCE</scope>
    <source>
        <strain evidence="4">MA453B</strain>
    </source>
</reference>
<comment type="subcellular location">
    <subcellularLocation>
        <location evidence="1">Nucleus</location>
        <location evidence="1">Nucleolus</location>
    </subcellularLocation>
</comment>
<gene>
    <name evidence="4" type="ORF">DERYTH_LOCUS23796</name>
</gene>
<keyword evidence="5" id="KW-1185">Reference proteome</keyword>
<evidence type="ECO:0000259" key="3">
    <source>
        <dbReference type="Pfam" id="PF08159"/>
    </source>
</evidence>
<protein>
    <submittedName>
        <fullName evidence="4">24614_t:CDS:1</fullName>
    </submittedName>
</protein>
<comment type="caution">
    <text evidence="4">The sequence shown here is derived from an EMBL/GenBank/DDBJ whole genome shotgun (WGS) entry which is preliminary data.</text>
</comment>